<feature type="region of interest" description="Disordered" evidence="1">
    <location>
        <begin position="335"/>
        <end position="381"/>
    </location>
</feature>
<dbReference type="OrthoDB" id="2683600at2759"/>
<keyword evidence="3" id="KW-1185">Reference proteome</keyword>
<evidence type="ECO:0000313" key="2">
    <source>
        <dbReference type="EMBL" id="KAG1800690.1"/>
    </source>
</evidence>
<feature type="compositionally biased region" description="Polar residues" evidence="1">
    <location>
        <begin position="133"/>
        <end position="145"/>
    </location>
</feature>
<reference evidence="2" key="1">
    <citation type="journal article" date="2020" name="New Phytol.">
        <title>Comparative genomics reveals dynamic genome evolution in host specialist ectomycorrhizal fungi.</title>
        <authorList>
            <person name="Lofgren L.A."/>
            <person name="Nguyen N.H."/>
            <person name="Vilgalys R."/>
            <person name="Ruytinx J."/>
            <person name="Liao H.L."/>
            <person name="Branco S."/>
            <person name="Kuo A."/>
            <person name="LaButti K."/>
            <person name="Lipzen A."/>
            <person name="Andreopoulos W."/>
            <person name="Pangilinan J."/>
            <person name="Riley R."/>
            <person name="Hundley H."/>
            <person name="Na H."/>
            <person name="Barry K."/>
            <person name="Grigoriev I.V."/>
            <person name="Stajich J.E."/>
            <person name="Kennedy P.G."/>
        </authorList>
    </citation>
    <scope>NUCLEOTIDE SEQUENCE</scope>
    <source>
        <strain evidence="2">MN1</strain>
    </source>
</reference>
<gene>
    <name evidence="2" type="ORF">BJ212DRAFT_1305224</name>
</gene>
<protein>
    <submittedName>
        <fullName evidence="2">Uncharacterized protein</fullName>
    </submittedName>
</protein>
<comment type="caution">
    <text evidence="2">The sequence shown here is derived from an EMBL/GenBank/DDBJ whole genome shotgun (WGS) entry which is preliminary data.</text>
</comment>
<feature type="region of interest" description="Disordered" evidence="1">
    <location>
        <begin position="567"/>
        <end position="588"/>
    </location>
</feature>
<dbReference type="AlphaFoldDB" id="A0A9P7DQG4"/>
<organism evidence="2 3">
    <name type="scientific">Suillus subaureus</name>
    <dbReference type="NCBI Taxonomy" id="48587"/>
    <lineage>
        <taxon>Eukaryota</taxon>
        <taxon>Fungi</taxon>
        <taxon>Dikarya</taxon>
        <taxon>Basidiomycota</taxon>
        <taxon>Agaricomycotina</taxon>
        <taxon>Agaricomycetes</taxon>
        <taxon>Agaricomycetidae</taxon>
        <taxon>Boletales</taxon>
        <taxon>Suillineae</taxon>
        <taxon>Suillaceae</taxon>
        <taxon>Suillus</taxon>
    </lineage>
</organism>
<accession>A0A9P7DQG4</accession>
<evidence type="ECO:0000256" key="1">
    <source>
        <dbReference type="SAM" id="MobiDB-lite"/>
    </source>
</evidence>
<dbReference type="GeneID" id="64627751"/>
<dbReference type="RefSeq" id="XP_041185955.1">
    <property type="nucleotide sequence ID" value="XM_041333734.1"/>
</dbReference>
<feature type="compositionally biased region" description="Basic and acidic residues" evidence="1">
    <location>
        <begin position="146"/>
        <end position="156"/>
    </location>
</feature>
<feature type="region of interest" description="Disordered" evidence="1">
    <location>
        <begin position="131"/>
        <end position="171"/>
    </location>
</feature>
<dbReference type="EMBL" id="JABBWG010000108">
    <property type="protein sequence ID" value="KAG1800690.1"/>
    <property type="molecule type" value="Genomic_DNA"/>
</dbReference>
<proteinExistence type="predicted"/>
<sequence length="607" mass="64482">MSTPVDNSLTGLKASTAQIMAIISSAWQILPGNSHFSLTTQAQVIKDYGSGPLPSIMLSCSKELLHVWGMTPQVWPNWHNIRYDDPHLLTHVWRPKLLTWEALGDHTLDLPVAAPPSTGPIPVDLPSPPICTGNVTSPSTSTTTKFQDKGKGKAVDADPEPEVEGSQKRKSPMILGLSSKLPKSAMKTRKHAKSSHWVTSKPLVDWEDEEDMGIQPLSGGVPEVVLPRLSNSPRSPWVPTKKPFGPATVIAGSHLAVIEPSQLTPESPVEAPPVIDGGDILIPGPNNPCQACTKLKWPCATRLDKRTGNPCMLCVCCTTKKVKCILVTMGTLPKHVHGSSTTWNTRSRTPSKAPSKAPPTSQSKAQTHSQSRGKSRTLGVTAVTTPKTQMCGRSKTITAIKAPAPAPAPPLSSSSAVPAPAPSLAVPAAAPSLAVPAAALDLPMPDLHAMAIAIRDGAARIAILEARVAEQDGKIDTLQCLHEGLRCKIINWHPTFPLPEPPANATSLLLDQSVPLTMSPSASALPPLIDLSIGEMMPAPPKFEDASVIEGLLFEYNQVVQTEVPDTSGEIVDPGDPGNLVPEYDSSNDMDVEVKVEASSEEVDMAT</sequence>
<dbReference type="Proteomes" id="UP000807769">
    <property type="component" value="Unassembled WGS sequence"/>
</dbReference>
<name>A0A9P7DQG4_9AGAM</name>
<feature type="compositionally biased region" description="Low complexity" evidence="1">
    <location>
        <begin position="350"/>
        <end position="365"/>
    </location>
</feature>
<evidence type="ECO:0000313" key="3">
    <source>
        <dbReference type="Proteomes" id="UP000807769"/>
    </source>
</evidence>
<feature type="compositionally biased region" description="Polar residues" evidence="1">
    <location>
        <begin position="338"/>
        <end position="348"/>
    </location>
</feature>